<evidence type="ECO:0000313" key="3">
    <source>
        <dbReference type="Proteomes" id="UP000030708"/>
    </source>
</evidence>
<reference evidence="2 3" key="2">
    <citation type="submission" date="2013-02" db="EMBL/GenBank/DDBJ databases">
        <title>The Genome Sequence of Plasmodium falciparum Tanzania (2000708).</title>
        <authorList>
            <consortium name="The Broad Institute Genome Sequencing Platform"/>
            <consortium name="The Broad Institute Genome Sequencing Center for Infectious Disease"/>
            <person name="Neafsey D."/>
            <person name="Cheeseman I."/>
            <person name="Volkman S."/>
            <person name="Adams J."/>
            <person name="Walker B."/>
            <person name="Young S.K."/>
            <person name="Zeng Q."/>
            <person name="Gargeya S."/>
            <person name="Fitzgerald M."/>
            <person name="Haas B."/>
            <person name="Abouelleil A."/>
            <person name="Alvarado L."/>
            <person name="Arachchi H.M."/>
            <person name="Berlin A.M."/>
            <person name="Chapman S.B."/>
            <person name="Dewar J."/>
            <person name="Goldberg J."/>
            <person name="Griggs A."/>
            <person name="Gujja S."/>
            <person name="Hansen M."/>
            <person name="Howarth C."/>
            <person name="Imamovic A."/>
            <person name="Larimer J."/>
            <person name="McCowan C."/>
            <person name="Murphy C."/>
            <person name="Neiman D."/>
            <person name="Pearson M."/>
            <person name="Priest M."/>
            <person name="Roberts A."/>
            <person name="Saif S."/>
            <person name="Shea T."/>
            <person name="Sisk P."/>
            <person name="Sykes S."/>
            <person name="Wortman J."/>
            <person name="Nusbaum C."/>
            <person name="Birren B."/>
        </authorList>
    </citation>
    <scope>NUCLEOTIDE SEQUENCE [LARGE SCALE GENOMIC DNA]</scope>
    <source>
        <strain evidence="3">Tanzania (2000708)</strain>
    </source>
</reference>
<accession>A0A024W8J9</accession>
<organism evidence="2 3">
    <name type="scientific">Plasmodium falciparum Tanzania</name>
    <name type="common">2000708</name>
    <dbReference type="NCBI Taxonomy" id="1036725"/>
    <lineage>
        <taxon>Eukaryota</taxon>
        <taxon>Sar</taxon>
        <taxon>Alveolata</taxon>
        <taxon>Apicomplexa</taxon>
        <taxon>Aconoidasida</taxon>
        <taxon>Haemosporida</taxon>
        <taxon>Plasmodiidae</taxon>
        <taxon>Plasmodium</taxon>
        <taxon>Plasmodium (Laverania)</taxon>
    </lineage>
</organism>
<evidence type="ECO:0000313" key="2">
    <source>
        <dbReference type="EMBL" id="ETW37027.1"/>
    </source>
</evidence>
<sequence length="131" mass="15148">MENDDENIYKMENDDENIYNPYSAPCFIPEEEPCRPSVQETEGGKTGKGIFPHSESSNNNVVPETEVTLNFISPDRDRIIPHKLIYNLMNDDPMSTRKFFSVSGGNNIHYISHRSHAAKYHYIYDILKCLF</sequence>
<feature type="region of interest" description="Disordered" evidence="1">
    <location>
        <begin position="31"/>
        <end position="59"/>
    </location>
</feature>
<protein>
    <submittedName>
        <fullName evidence="2">Uncharacterized protein</fullName>
    </submittedName>
</protein>
<reference evidence="2 3" key="1">
    <citation type="submission" date="2013-02" db="EMBL/GenBank/DDBJ databases">
        <title>The Genome Annotation of Plasmodium falciparum Tanzania (2000708).</title>
        <authorList>
            <consortium name="The Broad Institute Genome Sequencing Platform"/>
            <consortium name="The Broad Institute Genome Sequencing Center for Infectious Disease"/>
            <person name="Neafsey D."/>
            <person name="Hoffman S."/>
            <person name="Volkman S."/>
            <person name="Rosenthal P."/>
            <person name="Walker B."/>
            <person name="Young S.K."/>
            <person name="Zeng Q."/>
            <person name="Gargeya S."/>
            <person name="Fitzgerald M."/>
            <person name="Haas B."/>
            <person name="Abouelleil A."/>
            <person name="Allen A.W."/>
            <person name="Alvarado L."/>
            <person name="Arachchi H.M."/>
            <person name="Berlin A.M."/>
            <person name="Chapman S.B."/>
            <person name="Gainer-Dewar J."/>
            <person name="Goldberg J."/>
            <person name="Griggs A."/>
            <person name="Gujja S."/>
            <person name="Hansen M."/>
            <person name="Howarth C."/>
            <person name="Imamovic A."/>
            <person name="Ireland A."/>
            <person name="Larimer J."/>
            <person name="McCowan C."/>
            <person name="Murphy C."/>
            <person name="Pearson M."/>
            <person name="Poon T.W."/>
            <person name="Priest M."/>
            <person name="Roberts A."/>
            <person name="Saif S."/>
            <person name="Shea T."/>
            <person name="Sisk P."/>
            <person name="Sykes S."/>
            <person name="Wortman J."/>
            <person name="Nusbaum C."/>
            <person name="Birren B."/>
        </authorList>
    </citation>
    <scope>NUCLEOTIDE SEQUENCE [LARGE SCALE GENOMIC DNA]</scope>
    <source>
        <strain evidence="3">Tanzania (2000708)</strain>
    </source>
</reference>
<dbReference type="EMBL" id="KI926394">
    <property type="protein sequence ID" value="ETW37027.1"/>
    <property type="molecule type" value="Genomic_DNA"/>
</dbReference>
<proteinExistence type="predicted"/>
<name>A0A024W8J9_PLAFA</name>
<evidence type="ECO:0000256" key="1">
    <source>
        <dbReference type="SAM" id="MobiDB-lite"/>
    </source>
</evidence>
<dbReference type="AlphaFoldDB" id="A0A024W8J9"/>
<dbReference type="Proteomes" id="UP000030708">
    <property type="component" value="Unassembled WGS sequence"/>
</dbReference>
<gene>
    <name evidence="2" type="ORF">PFTANZ_02327</name>
</gene>